<feature type="domain" description="Neutral/alkaline non-lysosomal ceramidase N-terminal" evidence="2">
    <location>
        <begin position="47"/>
        <end position="254"/>
    </location>
</feature>
<keyword evidence="3" id="KW-0378">Hydrolase</keyword>
<accession>A0A518CU98</accession>
<organism evidence="3 4">
    <name type="scientific">Polystyrenella longa</name>
    <dbReference type="NCBI Taxonomy" id="2528007"/>
    <lineage>
        <taxon>Bacteria</taxon>
        <taxon>Pseudomonadati</taxon>
        <taxon>Planctomycetota</taxon>
        <taxon>Planctomycetia</taxon>
        <taxon>Planctomycetales</taxon>
        <taxon>Planctomycetaceae</taxon>
        <taxon>Polystyrenella</taxon>
    </lineage>
</organism>
<feature type="chain" id="PRO_5022242181" evidence="1">
    <location>
        <begin position="40"/>
        <end position="490"/>
    </location>
</feature>
<dbReference type="GO" id="GO:0017040">
    <property type="term" value="F:N-acylsphingosine amidohydrolase activity"/>
    <property type="evidence" value="ECO:0007669"/>
    <property type="project" value="UniProtKB-EC"/>
</dbReference>
<dbReference type="EMBL" id="CP036281">
    <property type="protein sequence ID" value="QDU82797.1"/>
    <property type="molecule type" value="Genomic_DNA"/>
</dbReference>
<protein>
    <submittedName>
        <fullName evidence="3">Neutral ceramidase</fullName>
        <ecNumber evidence="3">3.5.1.23</ecNumber>
    </submittedName>
</protein>
<evidence type="ECO:0000256" key="1">
    <source>
        <dbReference type="SAM" id="SignalP"/>
    </source>
</evidence>
<dbReference type="AlphaFoldDB" id="A0A518CU98"/>
<proteinExistence type="predicted"/>
<keyword evidence="1" id="KW-0732">Signal</keyword>
<evidence type="ECO:0000313" key="4">
    <source>
        <dbReference type="Proteomes" id="UP000317178"/>
    </source>
</evidence>
<evidence type="ECO:0000313" key="3">
    <source>
        <dbReference type="EMBL" id="QDU82797.1"/>
    </source>
</evidence>
<dbReference type="RefSeq" id="WP_144999285.1">
    <property type="nucleotide sequence ID" value="NZ_CP036281.1"/>
</dbReference>
<dbReference type="EC" id="3.5.1.23" evidence="3"/>
<sequence length="490" mass="53089" precursor="true">MKSLRFVRPFPISTVSFSSATLFSLALLPALFLANAALAADAAPLKVGAYAMDITPENFPISSAGSLRARMVKGVHDPLHARCLVVDNGSTAVAFAVCDHCMIPREIMDEAKSRIEKTVGIPAKNILISATHTHTGVTVTPVFEAEVDEPYCDFLTDKIVEGIAEAWERRQPAQVGYGSGHDATQVFNRRWFTTTEYTNPFGVTTDKAKMNPGGNIDALINPAGPIDPEIAFLSAQTPDGKPISVLANYSLHYVGGIPGGLLSADYYGEYATRLAGMLGADGEFVGIMSNGTSGDINNINFRLGSTPRREPFEQIQIVAGSVASATKTAYEEVEYHSALPIDVRETEIELGVRKPTKEEVAQAKAYIASQEDSYKAIEGVYANETVYLADFPDSVKVKLQAIRIGDLAIVSTPCETFAETGIAIKDQSPFKQTFVMELANGYNGYLPTPKQHEWGGYETWRARSSYLATDAEPKIRTALLGLLNDLAEEK</sequence>
<dbReference type="InterPro" id="IPR031329">
    <property type="entry name" value="NEUT/ALK_ceramidase_N"/>
</dbReference>
<name>A0A518CU98_9PLAN</name>
<feature type="signal peptide" evidence="1">
    <location>
        <begin position="1"/>
        <end position="39"/>
    </location>
</feature>
<dbReference type="OrthoDB" id="9790058at2"/>
<keyword evidence="4" id="KW-1185">Reference proteome</keyword>
<dbReference type="Pfam" id="PF04734">
    <property type="entry name" value="Ceramidase_alk"/>
    <property type="match status" value="1"/>
</dbReference>
<reference evidence="3 4" key="1">
    <citation type="submission" date="2019-02" db="EMBL/GenBank/DDBJ databases">
        <title>Deep-cultivation of Planctomycetes and their phenomic and genomic characterization uncovers novel biology.</title>
        <authorList>
            <person name="Wiegand S."/>
            <person name="Jogler M."/>
            <person name="Boedeker C."/>
            <person name="Pinto D."/>
            <person name="Vollmers J."/>
            <person name="Rivas-Marin E."/>
            <person name="Kohn T."/>
            <person name="Peeters S.H."/>
            <person name="Heuer A."/>
            <person name="Rast P."/>
            <person name="Oberbeckmann S."/>
            <person name="Bunk B."/>
            <person name="Jeske O."/>
            <person name="Meyerdierks A."/>
            <person name="Storesund J.E."/>
            <person name="Kallscheuer N."/>
            <person name="Luecker S."/>
            <person name="Lage O.M."/>
            <person name="Pohl T."/>
            <person name="Merkel B.J."/>
            <person name="Hornburger P."/>
            <person name="Mueller R.-W."/>
            <person name="Bruemmer F."/>
            <person name="Labrenz M."/>
            <person name="Spormann A.M."/>
            <person name="Op den Camp H."/>
            <person name="Overmann J."/>
            <person name="Amann R."/>
            <person name="Jetten M.S.M."/>
            <person name="Mascher T."/>
            <person name="Medema M.H."/>
            <person name="Devos D.P."/>
            <person name="Kaster A.-K."/>
            <person name="Ovreas L."/>
            <person name="Rohde M."/>
            <person name="Galperin M.Y."/>
            <person name="Jogler C."/>
        </authorList>
    </citation>
    <scope>NUCLEOTIDE SEQUENCE [LARGE SCALE GENOMIC DNA]</scope>
    <source>
        <strain evidence="3 4">Pla110</strain>
    </source>
</reference>
<dbReference type="Proteomes" id="UP000317178">
    <property type="component" value="Chromosome"/>
</dbReference>
<dbReference type="KEGG" id="plon:Pla110_45600"/>
<gene>
    <name evidence="3" type="ORF">Pla110_45600</name>
</gene>
<evidence type="ECO:0000259" key="2">
    <source>
        <dbReference type="Pfam" id="PF04734"/>
    </source>
</evidence>